<dbReference type="InterPro" id="IPR001991">
    <property type="entry name" value="Na-dicarboxylate_symporter"/>
</dbReference>
<evidence type="ECO:0000313" key="8">
    <source>
        <dbReference type="EMBL" id="KAL5113033.1"/>
    </source>
</evidence>
<feature type="transmembrane region" description="Helical" evidence="7">
    <location>
        <begin position="1496"/>
        <end position="1516"/>
    </location>
</feature>
<feature type="transmembrane region" description="Helical" evidence="7">
    <location>
        <begin position="1465"/>
        <end position="1489"/>
    </location>
</feature>
<dbReference type="SUPFAM" id="SSF118215">
    <property type="entry name" value="Proton glutamate symport protein"/>
    <property type="match status" value="1"/>
</dbReference>
<dbReference type="PANTHER" id="PTHR11958:SF99">
    <property type="entry name" value="SODIUM-DEPENDENT EXCITATORY AMINO ACID TRANSPORTER GLT-6-RELATED"/>
    <property type="match status" value="1"/>
</dbReference>
<feature type="region of interest" description="Disordered" evidence="6">
    <location>
        <begin position="486"/>
        <end position="506"/>
    </location>
</feature>
<dbReference type="InterPro" id="IPR036458">
    <property type="entry name" value="Na:dicarbo_symporter_sf"/>
</dbReference>
<sequence>MLSSLNGVVRVASLDILMRQENVETDTFSFEPTNVSDGDDSLALVLSDEIAEEKCAAMSGAGKSMDGGVSLASLNRGGDRGGSAEDIDEMTTSFAPEGISDEELENTFEKVGMRRDARNSRPVSGSKKSATYDKESTQNINDAGLVSTSNSRRIGDSAVGIFKLPAGLPPPRLLKAGDDDVIDLLEDENPSKSAKDAHLNKLLSRFIDSMKAADLNRKTDSKTIEYSIVTRVPDAQTGRFSLQLDTVAYKPNLSKAVTFTDRRMWARHRLELQAIMRSKRLRHYDERMQHNESAQISSKKSGNDSDEVEEWLEYDESDTSTETEQEEDGVGEDEDEDGDEISNLSRIRKRVNPFVDDEAEESDDVEDLVDPGTSELNATEICETLSSNSPAAAEAYQGLASRACVEPGEVDLFAIDTTLLVNSMTFVYIHLESLEAHDTSKMFSFAHDENTVPCDVSSAKILNRSWNGTPYSMLFSQKQVSFRDSTSEYSSMENNKSEENLSNSLPSQTQICLDSTQPTFSEDIIDSSPGGKAQFGPDPEVSCLTQTQVLAETEKGSVSPELPLHVDPLVEESGRPRLMRVRESHESVVANAFSAQASLSTLASGQSLLDASNISLFSSYDGQPQFLSDVQTTQSNAELLANTDTEFSAEMKVQLVSVSRRRLKRLHHDSGGNSDGDVDFECASKRGTLVPGPTLSIKGNTGMREVPDESQAKSTHLADSDDILSKVGDEDGEGEAGDCYDFSGIEGASEGTEFSSNSEKEFVHIPERGESHPKYKPMDFIDEEAELSGDEAERAIYMDEEEDIDDDSDLHSLKDFVDEKEMDDRTGKLRREVERVYNRIQNDDDQRRIRYLKEMFLDDGDLYEEEGRVRQRRFRWRGLEKENQSFAKGTESDEEDEEGEEEGEVEGAGVFPALVSQGAGVMSRWLLRGSSSSLSREILTAGSASASSKDADTPRLLVESMSTTSKLEFDGSSASACSLSHSHKESQRCSLDPLQKTISGKSVKSSSGSHFLDSTGNPSHTPDFIPLTKYGSILSRSATLLPSSSRLNATAAPYARHHADKEVDVADPSLSGAGDACGSSDTGIKTFGPGLRSKVDLSCFSMKADSRTVAAPKPISSRTHFTKSTNLQPLQAPSRTQICPTNPSSTNTAKSKFKTVVVGTVLGIILQKTNPSDDVLLWIGMPGEIFIRLLKLTIIPLIVATVIIVTSTLDLKENGKISAVALAFITTSNMVAAICGTVASLLLKPGHSTSANASITNQTFTTETPPKTSDVFADMLYNLFPDNVLGIALFQSRTLHTPAILRSGNETAQRTIQKVDSVNMLGLLFCSFVFGTVAGSSGEQGKAFLDFFKSISCIIFKIMNIFLRFTPIGVCAMIAGPIAGLRDLSNTFSQLGLFMVTVIAALVAHMIIIFVIYASFTRSNPLRLLPYCFRTWLISIATLAPVVTIPDMYNASDAFGVDPRVSRFVVPLTAALKGDGSAAFLGASAIFIAQLTNTPITPAMVVIIILLSTAAVFTLPNIPSSSLVILVTILASLGVGVNYVGLLFAIDWFMDRCRTTNLAVLHLYCVAFTHLICHGKLHRNESPDDANGVMPIPVKRNGLEGGAFISLKALDTTEENI</sequence>
<accession>A0ABR4QW07</accession>
<keyword evidence="4 7" id="KW-1133">Transmembrane helix</keyword>
<feature type="transmembrane region" description="Helical" evidence="7">
    <location>
        <begin position="1358"/>
        <end position="1379"/>
    </location>
</feature>
<gene>
    <name evidence="8" type="ORF">TcWFU_009987</name>
</gene>
<evidence type="ECO:0000313" key="9">
    <source>
        <dbReference type="Proteomes" id="UP001651158"/>
    </source>
</evidence>
<evidence type="ECO:0000256" key="3">
    <source>
        <dbReference type="ARBA" id="ARBA00022692"/>
    </source>
</evidence>
<feature type="transmembrane region" description="Helical" evidence="7">
    <location>
        <begin position="1522"/>
        <end position="1546"/>
    </location>
</feature>
<feature type="compositionally biased region" description="Basic and acidic residues" evidence="6">
    <location>
        <begin position="705"/>
        <end position="718"/>
    </location>
</feature>
<feature type="region of interest" description="Disordered" evidence="6">
    <location>
        <begin position="884"/>
        <end position="907"/>
    </location>
</feature>
<proteinExistence type="predicted"/>
<feature type="region of interest" description="Disordered" evidence="6">
    <location>
        <begin position="289"/>
        <end position="345"/>
    </location>
</feature>
<feature type="region of interest" description="Disordered" evidence="6">
    <location>
        <begin position="691"/>
        <end position="718"/>
    </location>
</feature>
<evidence type="ECO:0000256" key="7">
    <source>
        <dbReference type="SAM" id="Phobius"/>
    </source>
</evidence>
<feature type="compositionally biased region" description="Polar residues" evidence="6">
    <location>
        <begin position="291"/>
        <end position="300"/>
    </location>
</feature>
<feature type="region of interest" description="Disordered" evidence="6">
    <location>
        <begin position="114"/>
        <end position="135"/>
    </location>
</feature>
<reference evidence="8 9" key="1">
    <citation type="journal article" date="2022" name="Front. Cell. Infect. Microbiol.">
        <title>The Genomes of Two Strains of Taenia crassiceps the Animal Model for the Study of Human Cysticercosis.</title>
        <authorList>
            <person name="Bobes R.J."/>
            <person name="Estrada K."/>
            <person name="Rios-Valencia D.G."/>
            <person name="Calderon-Gallegos A."/>
            <person name="de la Torre P."/>
            <person name="Carrero J.C."/>
            <person name="Sanchez-Flores A."/>
            <person name="Laclette J.P."/>
        </authorList>
    </citation>
    <scope>NUCLEOTIDE SEQUENCE [LARGE SCALE GENOMIC DNA]</scope>
    <source>
        <strain evidence="8">WFUcys</strain>
    </source>
</reference>
<evidence type="ECO:0000256" key="1">
    <source>
        <dbReference type="ARBA" id="ARBA00004141"/>
    </source>
</evidence>
<keyword evidence="9" id="KW-1185">Reference proteome</keyword>
<feature type="transmembrane region" description="Helical" evidence="7">
    <location>
        <begin position="1217"/>
        <end position="1243"/>
    </location>
</feature>
<feature type="transmembrane region" description="Helical" evidence="7">
    <location>
        <begin position="1185"/>
        <end position="1205"/>
    </location>
</feature>
<evidence type="ECO:0000256" key="2">
    <source>
        <dbReference type="ARBA" id="ARBA00022448"/>
    </source>
</evidence>
<dbReference type="Gene3D" id="1.10.3860.10">
    <property type="entry name" value="Sodium:dicarboxylate symporter"/>
    <property type="match status" value="1"/>
</dbReference>
<keyword evidence="5 7" id="KW-0472">Membrane</keyword>
<organism evidence="8 9">
    <name type="scientific">Taenia crassiceps</name>
    <dbReference type="NCBI Taxonomy" id="6207"/>
    <lineage>
        <taxon>Eukaryota</taxon>
        <taxon>Metazoa</taxon>
        <taxon>Spiralia</taxon>
        <taxon>Lophotrochozoa</taxon>
        <taxon>Platyhelminthes</taxon>
        <taxon>Cestoda</taxon>
        <taxon>Eucestoda</taxon>
        <taxon>Cyclophyllidea</taxon>
        <taxon>Taeniidae</taxon>
        <taxon>Taenia</taxon>
    </lineage>
</organism>
<feature type="compositionally biased region" description="Acidic residues" evidence="6">
    <location>
        <begin position="304"/>
        <end position="340"/>
    </location>
</feature>
<dbReference type="EMBL" id="JAKROA010000001">
    <property type="protein sequence ID" value="KAL5113033.1"/>
    <property type="molecule type" value="Genomic_DNA"/>
</dbReference>
<evidence type="ECO:0000256" key="6">
    <source>
        <dbReference type="SAM" id="MobiDB-lite"/>
    </source>
</evidence>
<evidence type="ECO:0000256" key="4">
    <source>
        <dbReference type="ARBA" id="ARBA00022989"/>
    </source>
</evidence>
<dbReference type="Pfam" id="PF00375">
    <property type="entry name" value="SDF"/>
    <property type="match status" value="1"/>
</dbReference>
<dbReference type="PANTHER" id="PTHR11958">
    <property type="entry name" value="SODIUM/DICARBOXYLATE SYMPORTER-RELATED"/>
    <property type="match status" value="1"/>
</dbReference>
<feature type="transmembrane region" description="Helical" evidence="7">
    <location>
        <begin position="1427"/>
        <end position="1445"/>
    </location>
</feature>
<dbReference type="InterPro" id="IPR050746">
    <property type="entry name" value="DAACS"/>
</dbReference>
<keyword evidence="3 7" id="KW-0812">Transmembrane</keyword>
<protein>
    <submittedName>
        <fullName evidence="8">Excitatory amino acid transporter 2</fullName>
    </submittedName>
</protein>
<keyword evidence="2" id="KW-0813">Transport</keyword>
<comment type="caution">
    <text evidence="8">The sequence shown here is derived from an EMBL/GenBank/DDBJ whole genome shotgun (WGS) entry which is preliminary data.</text>
</comment>
<evidence type="ECO:0000256" key="5">
    <source>
        <dbReference type="ARBA" id="ARBA00023136"/>
    </source>
</evidence>
<name>A0ABR4QW07_9CEST</name>
<dbReference type="Proteomes" id="UP001651158">
    <property type="component" value="Unassembled WGS sequence"/>
</dbReference>
<comment type="subcellular location">
    <subcellularLocation>
        <location evidence="1">Membrane</location>
        <topology evidence="1">Multi-pass membrane protein</topology>
    </subcellularLocation>
</comment>
<feature type="compositionally biased region" description="Acidic residues" evidence="6">
    <location>
        <begin position="892"/>
        <end position="905"/>
    </location>
</feature>
<dbReference type="PRINTS" id="PR00173">
    <property type="entry name" value="EDTRNSPORT"/>
</dbReference>
<feature type="compositionally biased region" description="Low complexity" evidence="6">
    <location>
        <begin position="487"/>
        <end position="506"/>
    </location>
</feature>
<feature type="transmembrane region" description="Helical" evidence="7">
    <location>
        <begin position="1318"/>
        <end position="1337"/>
    </location>
</feature>
<feature type="transmembrane region" description="Helical" evidence="7">
    <location>
        <begin position="1391"/>
        <end position="1415"/>
    </location>
</feature>